<dbReference type="InterPro" id="IPR050740">
    <property type="entry name" value="Aldehyde_DH_Superfamily"/>
</dbReference>
<evidence type="ECO:0000313" key="11">
    <source>
        <dbReference type="EMBL" id="SGY15046.1"/>
    </source>
</evidence>
<protein>
    <recommendedName>
        <fullName evidence="4">Succinate-semialdehyde dehydrogenase, mitochondrial</fullName>
        <ecNumber evidence="3">1.2.1.24</ecNumber>
    </recommendedName>
    <alternativeName>
        <fullName evidence="6">NAD(+)-dependent succinic semialdehyde dehydrogenase</fullName>
    </alternativeName>
</protein>
<proteinExistence type="inferred from homology"/>
<dbReference type="EMBL" id="FQNC01000013">
    <property type="protein sequence ID" value="SGY15046.1"/>
    <property type="molecule type" value="Genomic_DNA"/>
</dbReference>
<dbReference type="Gene3D" id="3.40.605.10">
    <property type="entry name" value="Aldehyde Dehydrogenase, Chain A, domain 1"/>
    <property type="match status" value="2"/>
</dbReference>
<dbReference type="GO" id="GO:0009450">
    <property type="term" value="P:gamma-aminobutyric acid catabolic process"/>
    <property type="evidence" value="ECO:0007669"/>
    <property type="project" value="TreeGrafter"/>
</dbReference>
<dbReference type="Gene3D" id="3.40.309.10">
    <property type="entry name" value="Aldehyde Dehydrogenase, Chain A, domain 2"/>
    <property type="match status" value="1"/>
</dbReference>
<name>A0A2X0NNP2_9BASI</name>
<feature type="domain" description="Aldehyde dehydrogenase" evidence="10">
    <location>
        <begin position="101"/>
        <end position="170"/>
    </location>
</feature>
<dbReference type="GO" id="GO:0004777">
    <property type="term" value="F:succinate-semialdehyde dehydrogenase (NAD+) activity"/>
    <property type="evidence" value="ECO:0007669"/>
    <property type="project" value="UniProtKB-EC"/>
</dbReference>
<evidence type="ECO:0000256" key="7">
    <source>
        <dbReference type="PROSITE-ProRule" id="PRU10007"/>
    </source>
</evidence>
<dbReference type="InterPro" id="IPR016161">
    <property type="entry name" value="Ald_DH/histidinol_DH"/>
</dbReference>
<keyword evidence="12" id="KW-1185">Reference proteome</keyword>
<dbReference type="InterPro" id="IPR016160">
    <property type="entry name" value="Ald_DH_CS_CYS"/>
</dbReference>
<evidence type="ECO:0000313" key="12">
    <source>
        <dbReference type="Proteomes" id="UP000249464"/>
    </source>
</evidence>
<dbReference type="PANTHER" id="PTHR43353">
    <property type="entry name" value="SUCCINATE-SEMIALDEHYDE DEHYDROGENASE, MITOCHONDRIAL"/>
    <property type="match status" value="1"/>
</dbReference>
<keyword evidence="5 8" id="KW-0560">Oxidoreductase</keyword>
<dbReference type="AlphaFoldDB" id="A0A2X0NNP2"/>
<dbReference type="InterPro" id="IPR016163">
    <property type="entry name" value="Ald_DH_C"/>
</dbReference>
<gene>
    <name evidence="11" type="primary">BQ5605_C013g07223</name>
    <name evidence="11" type="ORF">BQ5605_C013G07223</name>
</gene>
<evidence type="ECO:0000256" key="3">
    <source>
        <dbReference type="ARBA" id="ARBA00013051"/>
    </source>
</evidence>
<evidence type="ECO:0000256" key="4">
    <source>
        <dbReference type="ARBA" id="ARBA00019842"/>
    </source>
</evidence>
<dbReference type="EC" id="1.2.1.24" evidence="3"/>
<dbReference type="Pfam" id="PF00171">
    <property type="entry name" value="Aldedh"/>
    <property type="match status" value="3"/>
</dbReference>
<evidence type="ECO:0000259" key="10">
    <source>
        <dbReference type="Pfam" id="PF00171"/>
    </source>
</evidence>
<dbReference type="InterPro" id="IPR016162">
    <property type="entry name" value="Ald_DH_N"/>
</dbReference>
<feature type="active site" evidence="7">
    <location>
        <position position="362"/>
    </location>
</feature>
<dbReference type="FunFam" id="3.40.605.10:FF:000063">
    <property type="entry name" value="Succinate-semialdehyde dehydrogenase, mitochondrial"/>
    <property type="match status" value="1"/>
</dbReference>
<dbReference type="FunFam" id="3.40.309.10:FF:000004">
    <property type="entry name" value="Succinate-semialdehyde dehydrogenase I"/>
    <property type="match status" value="1"/>
</dbReference>
<feature type="domain" description="Aldehyde dehydrogenase" evidence="10">
    <location>
        <begin position="189"/>
        <end position="476"/>
    </location>
</feature>
<comment type="similarity">
    <text evidence="2 8">Belongs to the aldehyde dehydrogenase family.</text>
</comment>
<dbReference type="PANTHER" id="PTHR43353:SF5">
    <property type="entry name" value="SUCCINATE-SEMIALDEHYDE DEHYDROGENASE, MITOCHONDRIAL"/>
    <property type="match status" value="1"/>
</dbReference>
<evidence type="ECO:0000256" key="1">
    <source>
        <dbReference type="ARBA" id="ARBA00005176"/>
    </source>
</evidence>
<organism evidence="11 12">
    <name type="scientific">Microbotryum silenes-dioicae</name>
    <dbReference type="NCBI Taxonomy" id="796604"/>
    <lineage>
        <taxon>Eukaryota</taxon>
        <taxon>Fungi</taxon>
        <taxon>Dikarya</taxon>
        <taxon>Basidiomycota</taxon>
        <taxon>Pucciniomycotina</taxon>
        <taxon>Microbotryomycetes</taxon>
        <taxon>Microbotryales</taxon>
        <taxon>Microbotryaceae</taxon>
        <taxon>Microbotryum</taxon>
    </lineage>
</organism>
<dbReference type="PROSITE" id="PS00687">
    <property type="entry name" value="ALDEHYDE_DEHYDR_GLU"/>
    <property type="match status" value="1"/>
</dbReference>
<accession>A0A2X0NNP2</accession>
<dbReference type="Proteomes" id="UP000249464">
    <property type="component" value="Unassembled WGS sequence"/>
</dbReference>
<dbReference type="STRING" id="796604.A0A2X0NNP2"/>
<dbReference type="PROSITE" id="PS00070">
    <property type="entry name" value="ALDEHYDE_DEHYDR_CYS"/>
    <property type="match status" value="1"/>
</dbReference>
<dbReference type="InterPro" id="IPR029510">
    <property type="entry name" value="Ald_DH_CS_GLU"/>
</dbReference>
<dbReference type="CDD" id="cd07103">
    <property type="entry name" value="ALDH_F5_SSADH_GabD"/>
    <property type="match status" value="1"/>
</dbReference>
<evidence type="ECO:0000256" key="2">
    <source>
        <dbReference type="ARBA" id="ARBA00009986"/>
    </source>
</evidence>
<evidence type="ECO:0000256" key="5">
    <source>
        <dbReference type="ARBA" id="ARBA00023002"/>
    </source>
</evidence>
<evidence type="ECO:0000256" key="9">
    <source>
        <dbReference type="SAM" id="MobiDB-lite"/>
    </source>
</evidence>
<evidence type="ECO:0000256" key="8">
    <source>
        <dbReference type="RuleBase" id="RU003345"/>
    </source>
</evidence>
<sequence length="616" mass="65695">MLRRSLTTTANLAIKSRALSSVASSSRVPLVGVAIGRIAPTCSPTSWRPAPIGARSASTSTTSSDAPKEALTSIRSLDCLRRLQLKDTGLWITSGLINGEWTSGTATKTFSVINPGTGKEIGTLPDMGFEDTKQAIDRAYEAFQTWGKTSEYERSKILTKMFQSVDDHHHLTSLTVREDNPDSGSTPRLTNESAEDLAQILTAENGKPLVDARGEISYGGSFWEWYAGEAVRSYGDIIPSSVPGVQNTVIKQPVGVCGISLQFPNAMVTRKVGAALAAGCTVVIKAPSETPYSILAIAEIARRAGVPDGVINVILTQESTSAVGKELCENHKVHKVSFTGSTRVGKILMKQSSESLKKLSMELGGNAPLIVFDDADLDKAVAGTIVSKFRLSGQTCVCANRILVQDSVYDKFASKLADAVRKFKVGEGTGKGITHGPLIHENAVKKVKSHVEDAKKKGAKVVVGGDVLDLPGYFFKVSRSMELKACSCGDSELTILPSNIKKPTVLTEVQRCAIDEDETFGPLAALYRFKTEAEAIERANEPDVGLAAYIFTENISRLHRVSAALETGMVGANTGAISQAGIPFGGVKQSGFGREGSKYGLSEYQIIKFVAIGGLN</sequence>
<dbReference type="SUPFAM" id="SSF53720">
    <property type="entry name" value="ALDH-like"/>
    <property type="match status" value="1"/>
</dbReference>
<evidence type="ECO:0000256" key="6">
    <source>
        <dbReference type="ARBA" id="ARBA00030806"/>
    </source>
</evidence>
<reference evidence="11 12" key="1">
    <citation type="submission" date="2016-11" db="EMBL/GenBank/DDBJ databases">
        <authorList>
            <person name="Jaros S."/>
            <person name="Januszkiewicz K."/>
            <person name="Wedrychowicz H."/>
        </authorList>
    </citation>
    <scope>NUCLEOTIDE SEQUENCE [LARGE SCALE GENOMIC DNA]</scope>
</reference>
<dbReference type="InterPro" id="IPR015590">
    <property type="entry name" value="Aldehyde_DH_dom"/>
</dbReference>
<feature type="domain" description="Aldehyde dehydrogenase" evidence="10">
    <location>
        <begin position="499"/>
        <end position="610"/>
    </location>
</feature>
<feature type="region of interest" description="Disordered" evidence="9">
    <location>
        <begin position="46"/>
        <end position="67"/>
    </location>
</feature>
<comment type="pathway">
    <text evidence="1">Amino-acid degradation; 4-aminobutanoate degradation.</text>
</comment>